<evidence type="ECO:0000313" key="2">
    <source>
        <dbReference type="Proteomes" id="UP000609726"/>
    </source>
</evidence>
<reference evidence="1 2" key="1">
    <citation type="submission" date="2019-10" db="EMBL/GenBank/DDBJ databases">
        <title>Taxonomy of Antarctic Massilia spp.: description of Massilia rubra sp. nov., Massilia aquatica sp. nov., Massilia mucilaginosa sp. nov., Massilia frigida sp. nov. isolated from streams, lakes and regoliths.</title>
        <authorList>
            <person name="Holochova P."/>
            <person name="Sedlacek I."/>
            <person name="Kralova S."/>
            <person name="Maslanova I."/>
            <person name="Busse H.-J."/>
            <person name="Stankova E."/>
            <person name="Vrbovska V."/>
            <person name="Kovarovic V."/>
            <person name="Bartak M."/>
            <person name="Svec P."/>
            <person name="Pantucek R."/>
        </authorList>
    </citation>
    <scope>NUCLEOTIDE SEQUENCE [LARGE SCALE GENOMIC DNA]</scope>
    <source>
        <strain evidence="1 2">CCM 8733</strain>
    </source>
</reference>
<name>A0ABX0P3L8_9BURK</name>
<comment type="caution">
    <text evidence="1">The sequence shown here is derived from an EMBL/GenBank/DDBJ whole genome shotgun (WGS) entry which is preliminary data.</text>
</comment>
<dbReference type="RefSeq" id="WP_166882215.1">
    <property type="nucleotide sequence ID" value="NZ_WHJH01000078.1"/>
</dbReference>
<organism evidence="1 2">
    <name type="scientific">Massilia mucilaginosa</name>
    <dbReference type="NCBI Taxonomy" id="2609282"/>
    <lineage>
        <taxon>Bacteria</taxon>
        <taxon>Pseudomonadati</taxon>
        <taxon>Pseudomonadota</taxon>
        <taxon>Betaproteobacteria</taxon>
        <taxon>Burkholderiales</taxon>
        <taxon>Oxalobacteraceae</taxon>
        <taxon>Telluria group</taxon>
        <taxon>Massilia</taxon>
    </lineage>
</organism>
<proteinExistence type="predicted"/>
<gene>
    <name evidence="1" type="ORF">F2P45_31685</name>
</gene>
<protein>
    <submittedName>
        <fullName evidence="1">Uncharacterized protein</fullName>
    </submittedName>
</protein>
<dbReference type="EMBL" id="WHJH01000078">
    <property type="protein sequence ID" value="NHZ93529.1"/>
    <property type="molecule type" value="Genomic_DNA"/>
</dbReference>
<accession>A0ABX0P3L8</accession>
<dbReference type="Proteomes" id="UP000609726">
    <property type="component" value="Unassembled WGS sequence"/>
</dbReference>
<evidence type="ECO:0000313" key="1">
    <source>
        <dbReference type="EMBL" id="NHZ93529.1"/>
    </source>
</evidence>
<sequence>MKIMGGNMQIRYLSTVAFIVMLNESAWAVPVVKSAPVPASPVIERRTHTYLTFAFADVNFYDGSKFGNGMAKITLSLENEGSDLKSVLYNDTRSGGWHTQNHMEQFQITFILLNAVGAELGRVQENGYIGCREYLGSVKRKTTPEIGSVIAQVASVRMDVGPQAVDAC</sequence>
<keyword evidence="2" id="KW-1185">Reference proteome</keyword>